<dbReference type="EMBL" id="BGPR01038051">
    <property type="protein sequence ID" value="GBO13816.1"/>
    <property type="molecule type" value="Genomic_DNA"/>
</dbReference>
<name>A0A4Y2UQ49_ARAVE</name>
<keyword evidence="5" id="KW-1185">Reference proteome</keyword>
<proteinExistence type="predicted"/>
<sequence>MTRTTTPAFPFQISALHTGRAFDYCVLFNVQRAPYPAEFWWSLVSRPEPSGPKAVTLPLSYHAPPLAVASFMTSTNDYRQSSASGFFLKSAFFRKNKYVLLTWPIQPD</sequence>
<evidence type="ECO:0000313" key="5">
    <source>
        <dbReference type="Proteomes" id="UP000499080"/>
    </source>
</evidence>
<dbReference type="Proteomes" id="UP000499080">
    <property type="component" value="Unassembled WGS sequence"/>
</dbReference>
<comment type="caution">
    <text evidence="4">The sequence shown here is derived from an EMBL/GenBank/DDBJ whole genome shotgun (WGS) entry which is preliminary data.</text>
</comment>
<dbReference type="EMBL" id="BGPR01038050">
    <property type="protein sequence ID" value="GBO13814.1"/>
    <property type="molecule type" value="Genomic_DNA"/>
</dbReference>
<gene>
    <name evidence="4" type="ORF">AVEN_106792_1</name>
    <name evidence="2" type="ORF">AVEN_245980_1</name>
    <name evidence="3" type="ORF">AVEN_48061_1</name>
    <name evidence="1" type="ORF">AVEN_7283_1</name>
</gene>
<evidence type="ECO:0000313" key="3">
    <source>
        <dbReference type="EMBL" id="GBO13814.1"/>
    </source>
</evidence>
<reference evidence="4 5" key="1">
    <citation type="journal article" date="2019" name="Sci. Rep.">
        <title>Orb-weaving spider Araneus ventricosus genome elucidates the spidroin gene catalogue.</title>
        <authorList>
            <person name="Kono N."/>
            <person name="Nakamura H."/>
            <person name="Ohtoshi R."/>
            <person name="Moran D.A.P."/>
            <person name="Shinohara A."/>
            <person name="Yoshida Y."/>
            <person name="Fujiwara M."/>
            <person name="Mori M."/>
            <person name="Tomita M."/>
            <person name="Arakawa K."/>
        </authorList>
    </citation>
    <scope>NUCLEOTIDE SEQUENCE [LARGE SCALE GENOMIC DNA]</scope>
</reference>
<evidence type="ECO:0000313" key="1">
    <source>
        <dbReference type="EMBL" id="GBO13497.1"/>
    </source>
</evidence>
<accession>A0A4Y2UQ49</accession>
<protein>
    <submittedName>
        <fullName evidence="4">Uncharacterized protein</fullName>
    </submittedName>
</protein>
<evidence type="ECO:0000313" key="2">
    <source>
        <dbReference type="EMBL" id="GBO13501.1"/>
    </source>
</evidence>
<dbReference type="EMBL" id="BGPR01037806">
    <property type="protein sequence ID" value="GBO13497.1"/>
    <property type="molecule type" value="Genomic_DNA"/>
</dbReference>
<evidence type="ECO:0000313" key="4">
    <source>
        <dbReference type="EMBL" id="GBO13816.1"/>
    </source>
</evidence>
<dbReference type="AlphaFoldDB" id="A0A4Y2UQ49"/>
<organism evidence="4 5">
    <name type="scientific">Araneus ventricosus</name>
    <name type="common">Orbweaver spider</name>
    <name type="synonym">Epeira ventricosa</name>
    <dbReference type="NCBI Taxonomy" id="182803"/>
    <lineage>
        <taxon>Eukaryota</taxon>
        <taxon>Metazoa</taxon>
        <taxon>Ecdysozoa</taxon>
        <taxon>Arthropoda</taxon>
        <taxon>Chelicerata</taxon>
        <taxon>Arachnida</taxon>
        <taxon>Araneae</taxon>
        <taxon>Araneomorphae</taxon>
        <taxon>Entelegynae</taxon>
        <taxon>Araneoidea</taxon>
        <taxon>Araneidae</taxon>
        <taxon>Araneus</taxon>
    </lineage>
</organism>
<dbReference type="EMBL" id="BGPR01037810">
    <property type="protein sequence ID" value="GBO13501.1"/>
    <property type="molecule type" value="Genomic_DNA"/>
</dbReference>